<accession>A0A0D3JXW8</accession>
<feature type="compositionally biased region" description="Low complexity" evidence="1">
    <location>
        <begin position="285"/>
        <end position="299"/>
    </location>
</feature>
<evidence type="ECO:0000256" key="1">
    <source>
        <dbReference type="SAM" id="MobiDB-lite"/>
    </source>
</evidence>
<dbReference type="Proteomes" id="UP000013827">
    <property type="component" value="Unassembled WGS sequence"/>
</dbReference>
<dbReference type="KEGG" id="ehx:EMIHUDRAFT_204183"/>
<dbReference type="HOGENOM" id="CLU_509460_0_0_1"/>
<dbReference type="GeneID" id="17273899"/>
<dbReference type="AlphaFoldDB" id="A0A0D3JXW8"/>
<evidence type="ECO:0000313" key="3">
    <source>
        <dbReference type="Proteomes" id="UP000013827"/>
    </source>
</evidence>
<feature type="region of interest" description="Disordered" evidence="1">
    <location>
        <begin position="218"/>
        <end position="257"/>
    </location>
</feature>
<organism evidence="2 3">
    <name type="scientific">Emiliania huxleyi (strain CCMP1516)</name>
    <dbReference type="NCBI Taxonomy" id="280463"/>
    <lineage>
        <taxon>Eukaryota</taxon>
        <taxon>Haptista</taxon>
        <taxon>Haptophyta</taxon>
        <taxon>Prymnesiophyceae</taxon>
        <taxon>Isochrysidales</taxon>
        <taxon>Noelaerhabdaceae</taxon>
        <taxon>Emiliania</taxon>
    </lineage>
</organism>
<feature type="compositionally biased region" description="Low complexity" evidence="1">
    <location>
        <begin position="241"/>
        <end position="257"/>
    </location>
</feature>
<reference evidence="3" key="1">
    <citation type="journal article" date="2013" name="Nature">
        <title>Pan genome of the phytoplankton Emiliania underpins its global distribution.</title>
        <authorList>
            <person name="Read B.A."/>
            <person name="Kegel J."/>
            <person name="Klute M.J."/>
            <person name="Kuo A."/>
            <person name="Lefebvre S.C."/>
            <person name="Maumus F."/>
            <person name="Mayer C."/>
            <person name="Miller J."/>
            <person name="Monier A."/>
            <person name="Salamov A."/>
            <person name="Young J."/>
            <person name="Aguilar M."/>
            <person name="Claverie J.M."/>
            <person name="Frickenhaus S."/>
            <person name="Gonzalez K."/>
            <person name="Herman E.K."/>
            <person name="Lin Y.C."/>
            <person name="Napier J."/>
            <person name="Ogata H."/>
            <person name="Sarno A.F."/>
            <person name="Shmutz J."/>
            <person name="Schroeder D."/>
            <person name="de Vargas C."/>
            <person name="Verret F."/>
            <person name="von Dassow P."/>
            <person name="Valentin K."/>
            <person name="Van de Peer Y."/>
            <person name="Wheeler G."/>
            <person name="Dacks J.B."/>
            <person name="Delwiche C.F."/>
            <person name="Dyhrman S.T."/>
            <person name="Glockner G."/>
            <person name="John U."/>
            <person name="Richards T."/>
            <person name="Worden A.Z."/>
            <person name="Zhang X."/>
            <person name="Grigoriev I.V."/>
            <person name="Allen A.E."/>
            <person name="Bidle K."/>
            <person name="Borodovsky M."/>
            <person name="Bowler C."/>
            <person name="Brownlee C."/>
            <person name="Cock J.M."/>
            <person name="Elias M."/>
            <person name="Gladyshev V.N."/>
            <person name="Groth M."/>
            <person name="Guda C."/>
            <person name="Hadaegh A."/>
            <person name="Iglesias-Rodriguez M.D."/>
            <person name="Jenkins J."/>
            <person name="Jones B.M."/>
            <person name="Lawson T."/>
            <person name="Leese F."/>
            <person name="Lindquist E."/>
            <person name="Lobanov A."/>
            <person name="Lomsadze A."/>
            <person name="Malik S.B."/>
            <person name="Marsh M.E."/>
            <person name="Mackinder L."/>
            <person name="Mock T."/>
            <person name="Mueller-Roeber B."/>
            <person name="Pagarete A."/>
            <person name="Parker M."/>
            <person name="Probert I."/>
            <person name="Quesneville H."/>
            <person name="Raines C."/>
            <person name="Rensing S.A."/>
            <person name="Riano-Pachon D.M."/>
            <person name="Richier S."/>
            <person name="Rokitta S."/>
            <person name="Shiraiwa Y."/>
            <person name="Soanes D.M."/>
            <person name="van der Giezen M."/>
            <person name="Wahlund T.M."/>
            <person name="Williams B."/>
            <person name="Wilson W."/>
            <person name="Wolfe G."/>
            <person name="Wurch L.L."/>
        </authorList>
    </citation>
    <scope>NUCLEOTIDE SEQUENCE</scope>
</reference>
<reference evidence="2" key="2">
    <citation type="submission" date="2024-10" db="UniProtKB">
        <authorList>
            <consortium name="EnsemblProtists"/>
        </authorList>
    </citation>
    <scope>IDENTIFICATION</scope>
</reference>
<name>A0A0D3JXW8_EMIH1</name>
<feature type="region of interest" description="Disordered" evidence="1">
    <location>
        <begin position="279"/>
        <end position="299"/>
    </location>
</feature>
<dbReference type="EnsemblProtists" id="EOD28353">
    <property type="protein sequence ID" value="EOD28353"/>
    <property type="gene ID" value="EMIHUDRAFT_204183"/>
</dbReference>
<sequence length="535" mass="58937">MVRPSASVYTYLPEPPGWRAHPPGRLPSDATDPCWSLDPAPPAEGSRPLAIVEVVDYDLFVLGTSRVIELDPVGVLAERLGDEAVQRVRRALRESRTYPSLSDLSDALLLAIFGERGPSGWLFEAIVSPHVYATRTLWDTRLLGRRKQLKTYRGREVELDTSPDLACCNMDVLHPVSRPLSDARRHWTVRICQITPLVRKELTDGEAKAMLQRLLDQARRRAPHSTTPPPLSKRRRSQLGSAATHSPSATAAAALRPPATARVGAELVALHVRLDDRNKKYSIRPPRGSSSSAPSWGAAPSLGADALRAKPRKKPRTATLQVGRVVFLRPGRLPGGASPHQPHLILEETWPLRGDRGCRTTRHFRLQPQPSGEPFLLEEDAVTALHNGFRDAWLAMEAAGHASQREALLRALSWYCDENAWRPPLDCIRQLLHSGAVSKEQALELAAEMRALTGRNWVADANSVGSEIARHHRAERRQREAAAPGAVVVPASHRAAVLEGLRRVLGKEGGDPEEWWERNGTGGPFPFEVELAGPL</sequence>
<proteinExistence type="predicted"/>
<keyword evidence="3" id="KW-1185">Reference proteome</keyword>
<dbReference type="RefSeq" id="XP_005780782.1">
    <property type="nucleotide sequence ID" value="XM_005780725.1"/>
</dbReference>
<dbReference type="PaxDb" id="2903-EOD28353"/>
<protein>
    <submittedName>
        <fullName evidence="2">Uncharacterized protein</fullName>
    </submittedName>
</protein>
<evidence type="ECO:0000313" key="2">
    <source>
        <dbReference type="EnsemblProtists" id="EOD28353"/>
    </source>
</evidence>